<evidence type="ECO:0000313" key="6">
    <source>
        <dbReference type="EMBL" id="BBE33151.1"/>
    </source>
</evidence>
<dbReference type="EMBL" id="AP018711">
    <property type="protein sequence ID" value="BBE33151.1"/>
    <property type="molecule type" value="Genomic_DNA"/>
</dbReference>
<dbReference type="Pfam" id="PF13229">
    <property type="entry name" value="Beta_helix"/>
    <property type="match status" value="1"/>
</dbReference>
<dbReference type="AlphaFoldDB" id="A0AAD1D564"/>
<name>A0AAD1D564_SPHMI</name>
<dbReference type="InterPro" id="IPR051550">
    <property type="entry name" value="SCF-Subunits/Alg-Epimerases"/>
</dbReference>
<proteinExistence type="predicted"/>
<evidence type="ECO:0000256" key="2">
    <source>
        <dbReference type="ARBA" id="ARBA00022737"/>
    </source>
</evidence>
<dbReference type="SUPFAM" id="SSF51126">
    <property type="entry name" value="Pectin lyase-like"/>
    <property type="match status" value="1"/>
</dbReference>
<dbReference type="SMART" id="SM00710">
    <property type="entry name" value="PbH1"/>
    <property type="match status" value="6"/>
</dbReference>
<sequence>MRTTAFLVFLLVSASPGWAKTISVAPGDNDQEALQTALIEAQPGDVIDLAAGTYRLTNGLSLDVDNVTVRGAGPDKTRLSFKGQTGAGEGLLVTSDRVLLTGFAVEDTKGDGIKAKGVDRITMDNLRVVWTRGPHKDNGAYGLYPVEATNVLVQNSEVVACSDAGVYVGQSENIIVRGNRVSFNVAGIEIENSKHADVYGNLAHHNTGGILVFDLPNLPKMGGHSTRIFSNTVVDNDTPNFAPPGNIVAEVPQGLGIMVMANENVEVSGNRIEGNRTAAVMVVSYVRPFEDASYNPLARNVRIFGNTLGKNGWDPKFPGGTELAAALGGGLPPVMWDGVTRFGDKPDDSTTTPASDVPMVSLGLAVAGTPPTKAQPAPVAPAGASATLAAVVLPADQPMP</sequence>
<evidence type="ECO:0000256" key="1">
    <source>
        <dbReference type="ARBA" id="ARBA00004906"/>
    </source>
</evidence>
<dbReference type="InterPro" id="IPR022441">
    <property type="entry name" value="Para_beta_helix_rpt-2"/>
</dbReference>
<dbReference type="Proteomes" id="UP000276029">
    <property type="component" value="Unassembled WGS sequence"/>
</dbReference>
<accession>A0AAD1D564</accession>
<dbReference type="PANTHER" id="PTHR22990:SF15">
    <property type="entry name" value="F-BOX ONLY PROTEIN 10"/>
    <property type="match status" value="1"/>
</dbReference>
<evidence type="ECO:0000259" key="5">
    <source>
        <dbReference type="Pfam" id="PF13229"/>
    </source>
</evidence>
<dbReference type="InterPro" id="IPR011050">
    <property type="entry name" value="Pectin_lyase_fold/virulence"/>
</dbReference>
<evidence type="ECO:0000256" key="3">
    <source>
        <dbReference type="ARBA" id="ARBA00022786"/>
    </source>
</evidence>
<dbReference type="InterPro" id="IPR012334">
    <property type="entry name" value="Pectin_lyas_fold"/>
</dbReference>
<keyword evidence="3" id="KW-0833">Ubl conjugation pathway</keyword>
<dbReference type="Proteomes" id="UP000275727">
    <property type="component" value="Chromosome"/>
</dbReference>
<dbReference type="NCBIfam" id="TIGR03805">
    <property type="entry name" value="beta_helix_1"/>
    <property type="match status" value="1"/>
</dbReference>
<evidence type="ECO:0000313" key="9">
    <source>
        <dbReference type="Proteomes" id="UP000276029"/>
    </source>
</evidence>
<dbReference type="NCBIfam" id="TIGR03804">
    <property type="entry name" value="para_beta_helix"/>
    <property type="match status" value="1"/>
</dbReference>
<dbReference type="InterPro" id="IPR006626">
    <property type="entry name" value="PbH1"/>
</dbReference>
<dbReference type="InterPro" id="IPR022442">
    <property type="entry name" value="SO_2930-like_dom"/>
</dbReference>
<gene>
    <name evidence="7" type="ORF">DFR51_3478</name>
    <name evidence="6" type="ORF">SmB9_08090</name>
</gene>
<keyword evidence="9" id="KW-1185">Reference proteome</keyword>
<keyword evidence="2" id="KW-0677">Repeat</keyword>
<protein>
    <submittedName>
        <fullName evidence="7">Parallel beta-helix repeat protein</fullName>
    </submittedName>
</protein>
<feature type="domain" description="Right handed beta helix" evidence="5">
    <location>
        <begin position="87"/>
        <end position="213"/>
    </location>
</feature>
<reference evidence="6 8" key="1">
    <citation type="submission" date="2018-06" db="EMBL/GenBank/DDBJ databases">
        <title>Complete Genome Sequence of the Microcystin-Degrading Bacterium Sphingosinicella microcystinivorans Strain B-9.</title>
        <authorList>
            <person name="Jin H."/>
            <person name="Nishizawa T."/>
            <person name="Guo Y."/>
            <person name="Nishizawa A."/>
            <person name="Park H."/>
            <person name="Kato H."/>
            <person name="Tsuji K."/>
            <person name="Harada K."/>
        </authorList>
    </citation>
    <scope>NUCLEOTIDE SEQUENCE [LARGE SCALE GENOMIC DNA]</scope>
    <source>
        <strain evidence="6 8">B9</strain>
    </source>
</reference>
<dbReference type="PANTHER" id="PTHR22990">
    <property type="entry name" value="F-BOX ONLY PROTEIN"/>
    <property type="match status" value="1"/>
</dbReference>
<dbReference type="Gene3D" id="2.160.20.10">
    <property type="entry name" value="Single-stranded right-handed beta-helix, Pectin lyase-like"/>
    <property type="match status" value="1"/>
</dbReference>
<reference evidence="7 9" key="2">
    <citation type="submission" date="2018-10" db="EMBL/GenBank/DDBJ databases">
        <title>Genomic Encyclopedia of Type Strains, Phase IV (KMG-IV): sequencing the most valuable type-strain genomes for metagenomic binning, comparative biology and taxonomic classification.</title>
        <authorList>
            <person name="Goeker M."/>
        </authorList>
    </citation>
    <scope>NUCLEOTIDE SEQUENCE [LARGE SCALE GENOMIC DNA]</scope>
    <source>
        <strain evidence="7 9">DSM 19791</strain>
    </source>
</reference>
<dbReference type="KEGG" id="smic:SmB9_08090"/>
<feature type="signal peptide" evidence="4">
    <location>
        <begin position="1"/>
        <end position="19"/>
    </location>
</feature>
<evidence type="ECO:0000313" key="8">
    <source>
        <dbReference type="Proteomes" id="UP000275727"/>
    </source>
</evidence>
<dbReference type="RefSeq" id="WP_121053436.1">
    <property type="nucleotide sequence ID" value="NZ_AP018711.1"/>
</dbReference>
<organism evidence="6 8">
    <name type="scientific">Sphingosinicella microcystinivorans</name>
    <dbReference type="NCBI Taxonomy" id="335406"/>
    <lineage>
        <taxon>Bacteria</taxon>
        <taxon>Pseudomonadati</taxon>
        <taxon>Pseudomonadota</taxon>
        <taxon>Alphaproteobacteria</taxon>
        <taxon>Sphingomonadales</taxon>
        <taxon>Sphingosinicellaceae</taxon>
        <taxon>Sphingosinicella</taxon>
    </lineage>
</organism>
<dbReference type="EMBL" id="RBWX01000011">
    <property type="protein sequence ID" value="RKS85558.1"/>
    <property type="molecule type" value="Genomic_DNA"/>
</dbReference>
<dbReference type="InterPro" id="IPR039448">
    <property type="entry name" value="Beta_helix"/>
</dbReference>
<evidence type="ECO:0000313" key="7">
    <source>
        <dbReference type="EMBL" id="RKS85558.1"/>
    </source>
</evidence>
<comment type="pathway">
    <text evidence="1">Protein modification; protein ubiquitination.</text>
</comment>
<keyword evidence="4" id="KW-0732">Signal</keyword>
<evidence type="ECO:0000256" key="4">
    <source>
        <dbReference type="SAM" id="SignalP"/>
    </source>
</evidence>
<feature type="chain" id="PRO_5042098218" evidence="4">
    <location>
        <begin position="20"/>
        <end position="400"/>
    </location>
</feature>